<sequence>MKKNLFVRLPLFGMTLLLSCSGDVEPTVASQYLRPDGTREEQRRQALRELYQFYSTSDKSKVYYEVLAKRNGRFILNYYPTGELLTYCTDPGSGWSGQVTNVSTAQLQRLASLKLLLDSLKGFVQKDSVLKHSQPFIQVRTNGSPSL</sequence>
<organism evidence="1 2">
    <name type="scientific">Dyadobacter beijingensis</name>
    <dbReference type="NCBI Taxonomy" id="365489"/>
    <lineage>
        <taxon>Bacteria</taxon>
        <taxon>Pseudomonadati</taxon>
        <taxon>Bacteroidota</taxon>
        <taxon>Cytophagia</taxon>
        <taxon>Cytophagales</taxon>
        <taxon>Spirosomataceae</taxon>
        <taxon>Dyadobacter</taxon>
    </lineage>
</organism>
<comment type="caution">
    <text evidence="1">The sequence shown here is derived from an EMBL/GenBank/DDBJ whole genome shotgun (WGS) entry which is preliminary data.</text>
</comment>
<dbReference type="EMBL" id="BMLI01000002">
    <property type="protein sequence ID" value="GGM99004.1"/>
    <property type="molecule type" value="Genomic_DNA"/>
</dbReference>
<gene>
    <name evidence="1" type="ORF">GCM10010967_36220</name>
</gene>
<reference evidence="2" key="1">
    <citation type="journal article" date="2019" name="Int. J. Syst. Evol. Microbiol.">
        <title>The Global Catalogue of Microorganisms (GCM) 10K type strain sequencing project: providing services to taxonomists for standard genome sequencing and annotation.</title>
        <authorList>
            <consortium name="The Broad Institute Genomics Platform"/>
            <consortium name="The Broad Institute Genome Sequencing Center for Infectious Disease"/>
            <person name="Wu L."/>
            <person name="Ma J."/>
        </authorList>
    </citation>
    <scope>NUCLEOTIDE SEQUENCE [LARGE SCALE GENOMIC DNA]</scope>
    <source>
        <strain evidence="2">CGMCC 1.6375</strain>
    </source>
</reference>
<dbReference type="PROSITE" id="PS51257">
    <property type="entry name" value="PROKAR_LIPOPROTEIN"/>
    <property type="match status" value="1"/>
</dbReference>
<evidence type="ECO:0000313" key="2">
    <source>
        <dbReference type="Proteomes" id="UP000632339"/>
    </source>
</evidence>
<accession>A0ABQ2I716</accession>
<evidence type="ECO:0000313" key="1">
    <source>
        <dbReference type="EMBL" id="GGM99004.1"/>
    </source>
</evidence>
<keyword evidence="2" id="KW-1185">Reference proteome</keyword>
<protein>
    <recommendedName>
        <fullName evidence="3">Lipoprotein</fullName>
    </recommendedName>
</protein>
<name>A0ABQ2I716_9BACT</name>
<dbReference type="Proteomes" id="UP000632339">
    <property type="component" value="Unassembled WGS sequence"/>
</dbReference>
<proteinExistence type="predicted"/>
<dbReference type="RefSeq" id="WP_157504389.1">
    <property type="nucleotide sequence ID" value="NZ_BMLI01000002.1"/>
</dbReference>
<evidence type="ECO:0008006" key="3">
    <source>
        <dbReference type="Google" id="ProtNLM"/>
    </source>
</evidence>